<feature type="domain" description="GST C-terminal" evidence="4">
    <location>
        <begin position="171"/>
        <end position="295"/>
    </location>
</feature>
<evidence type="ECO:0000313" key="5">
    <source>
        <dbReference type="EMBL" id="GFH41235.1"/>
    </source>
</evidence>
<dbReference type="Pfam" id="PF13410">
    <property type="entry name" value="GST_C_2"/>
    <property type="match status" value="1"/>
</dbReference>
<dbReference type="SFLD" id="SFLDG01206">
    <property type="entry name" value="Xi.1"/>
    <property type="match status" value="1"/>
</dbReference>
<feature type="active site" description="Nucleophile" evidence="1">
    <location>
        <position position="63"/>
    </location>
</feature>
<evidence type="ECO:0000256" key="1">
    <source>
        <dbReference type="PIRSR" id="PIRSR015753-1"/>
    </source>
</evidence>
<dbReference type="EMBL" id="BLLH01000010">
    <property type="protein sequence ID" value="GFH41235.1"/>
    <property type="molecule type" value="Genomic_DNA"/>
</dbReference>
<dbReference type="SFLD" id="SFLDS00019">
    <property type="entry name" value="Glutathione_Transferase_(cytos"/>
    <property type="match status" value="1"/>
</dbReference>
<dbReference type="CDD" id="cd03190">
    <property type="entry name" value="GST_C_Omega_like"/>
    <property type="match status" value="1"/>
</dbReference>
<dbReference type="InterPro" id="IPR036282">
    <property type="entry name" value="Glutathione-S-Trfase_C_sf"/>
</dbReference>
<sequence>MKKVKFKTRKDLKTMAVAFSEDKNEITKDGSFNRQKNYFTGVLGGEEFPAEAGRYRLIWGEICPWSHRVAIIRRLLGLEDVISEGKVYPVRTEKGWRFSLDAGDRDPVLGIEYLAEIYEQTDPDYTGRATIPTIVDLTTEKVISNDYHNITTQIESNFTDFIAPDAPELYPENLRSDIDALNDVLFNEVNNAVYKAGFAKSQEAYEKNYHLLFNQLDKLEQRLSDRKFLFGDQLTDSDIRLYVTLARFDVAYYSIFRTNRNRLIDFPNLWRYAKTLYHIPAFHETTNFQSIKMGYSLGNHAENPRNLLALGPDTSIWED</sequence>
<dbReference type="Gene3D" id="1.20.1050.10">
    <property type="match status" value="1"/>
</dbReference>
<dbReference type="InterPro" id="IPR047047">
    <property type="entry name" value="GST_Omega-like_C"/>
</dbReference>
<dbReference type="SFLD" id="SFLDG01148">
    <property type="entry name" value="Xi_(cytGST)"/>
    <property type="match status" value="1"/>
</dbReference>
<dbReference type="InterPro" id="IPR016639">
    <property type="entry name" value="GST_Omega/GSH"/>
</dbReference>
<dbReference type="AlphaFoldDB" id="A0A6A0B923"/>
<dbReference type="InterPro" id="IPR040079">
    <property type="entry name" value="Glutathione_S-Trfase"/>
</dbReference>
<dbReference type="Proteomes" id="UP000475928">
    <property type="component" value="Unassembled WGS sequence"/>
</dbReference>
<protein>
    <submittedName>
        <fullName evidence="5">Glutathione S-transferase</fullName>
    </submittedName>
</protein>
<dbReference type="PIRSF" id="PIRSF015753">
    <property type="entry name" value="GST"/>
    <property type="match status" value="1"/>
</dbReference>
<dbReference type="SUPFAM" id="SSF47616">
    <property type="entry name" value="GST C-terminal domain-like"/>
    <property type="match status" value="1"/>
</dbReference>
<keyword evidence="5" id="KW-0808">Transferase</keyword>
<dbReference type="PROSITE" id="PS50405">
    <property type="entry name" value="GST_CTER"/>
    <property type="match status" value="1"/>
</dbReference>
<name>A0A6A0B923_9LACT</name>
<evidence type="ECO:0000256" key="3">
    <source>
        <dbReference type="PIRSR" id="PIRSR015753-3"/>
    </source>
</evidence>
<feature type="active site" description="Proton donor/acceptor" evidence="1">
    <location>
        <position position="194"/>
    </location>
</feature>
<dbReference type="InterPro" id="IPR036249">
    <property type="entry name" value="Thioredoxin-like_sf"/>
</dbReference>
<dbReference type="InterPro" id="IPR004045">
    <property type="entry name" value="Glutathione_S-Trfase_N"/>
</dbReference>
<reference evidence="5 6" key="1">
    <citation type="submission" date="2020-02" db="EMBL/GenBank/DDBJ databases">
        <title>Draft genome sequence of Lactococcus sp. Hs20B0-1.</title>
        <authorList>
            <person name="Noda S."/>
            <person name="Yuki M."/>
            <person name="Ohkuma M."/>
        </authorList>
    </citation>
    <scope>NUCLEOTIDE SEQUENCE [LARGE SCALE GENOMIC DNA]</scope>
    <source>
        <strain evidence="5 6">Hs20B0-1</strain>
    </source>
</reference>
<dbReference type="PANTHER" id="PTHR32419">
    <property type="entry name" value="GLUTATHIONYL-HYDROQUINONE REDUCTASE"/>
    <property type="match status" value="1"/>
</dbReference>
<feature type="binding site" evidence="2">
    <location>
        <position position="96"/>
    </location>
    <ligand>
        <name>glutathione</name>
        <dbReference type="ChEBI" id="CHEBI:57925"/>
    </ligand>
</feature>
<dbReference type="GO" id="GO:0004364">
    <property type="term" value="F:glutathione transferase activity"/>
    <property type="evidence" value="ECO:0007669"/>
    <property type="project" value="InterPro"/>
</dbReference>
<feature type="site" description="Lowers pKa of active site Cys" evidence="3">
    <location>
        <position position="295"/>
    </location>
</feature>
<evidence type="ECO:0000256" key="2">
    <source>
        <dbReference type="PIRSR" id="PIRSR015753-2"/>
    </source>
</evidence>
<organism evidence="5 6">
    <name type="scientific">Pseudolactococcus insecticola</name>
    <dbReference type="NCBI Taxonomy" id="2709158"/>
    <lineage>
        <taxon>Bacteria</taxon>
        <taxon>Bacillati</taxon>
        <taxon>Bacillota</taxon>
        <taxon>Bacilli</taxon>
        <taxon>Lactobacillales</taxon>
        <taxon>Streptococcaceae</taxon>
        <taxon>Pseudolactococcus</taxon>
    </lineage>
</organism>
<accession>A0A6A0B923</accession>
<dbReference type="Gene3D" id="3.40.30.10">
    <property type="entry name" value="Glutaredoxin"/>
    <property type="match status" value="1"/>
</dbReference>
<dbReference type="InterPro" id="IPR010987">
    <property type="entry name" value="Glutathione-S-Trfase_C-like"/>
</dbReference>
<comment type="caution">
    <text evidence="5">The sequence shown here is derived from an EMBL/GenBank/DDBJ whole genome shotgun (WGS) entry which is preliminary data.</text>
</comment>
<gene>
    <name evidence="5" type="ORF">Hs20B_16330</name>
</gene>
<evidence type="ECO:0000313" key="6">
    <source>
        <dbReference type="Proteomes" id="UP000475928"/>
    </source>
</evidence>
<dbReference type="SUPFAM" id="SSF52833">
    <property type="entry name" value="Thioredoxin-like"/>
    <property type="match status" value="1"/>
</dbReference>
<dbReference type="PANTHER" id="PTHR32419:SF6">
    <property type="entry name" value="GLUTATHIONE S-TRANSFERASE OMEGA-LIKE 1-RELATED"/>
    <property type="match status" value="1"/>
</dbReference>
<feature type="site" description="Lowers pKa of active site Cys" evidence="3">
    <location>
        <position position="252"/>
    </location>
</feature>
<dbReference type="Pfam" id="PF13409">
    <property type="entry name" value="GST_N_2"/>
    <property type="match status" value="1"/>
</dbReference>
<evidence type="ECO:0000259" key="4">
    <source>
        <dbReference type="PROSITE" id="PS50405"/>
    </source>
</evidence>
<dbReference type="GO" id="GO:0005737">
    <property type="term" value="C:cytoplasm"/>
    <property type="evidence" value="ECO:0007669"/>
    <property type="project" value="TreeGrafter"/>
</dbReference>
<proteinExistence type="predicted"/>
<feature type="binding site" evidence="2">
    <location>
        <begin position="128"/>
        <end position="131"/>
    </location>
    <ligand>
        <name>glutathione</name>
        <dbReference type="ChEBI" id="CHEBI:57925"/>
    </ligand>
</feature>
<keyword evidence="6" id="KW-1185">Reference proteome</keyword>